<dbReference type="EMBL" id="CP071793">
    <property type="protein sequence ID" value="QTD52352.1"/>
    <property type="molecule type" value="Genomic_DNA"/>
</dbReference>
<dbReference type="SUPFAM" id="SSF82171">
    <property type="entry name" value="DPP6 N-terminal domain-like"/>
    <property type="match status" value="1"/>
</dbReference>
<name>A0A8A4TTI0_SULCO</name>
<evidence type="ECO:0000313" key="2">
    <source>
        <dbReference type="Proteomes" id="UP000663929"/>
    </source>
</evidence>
<evidence type="ECO:0000313" key="1">
    <source>
        <dbReference type="EMBL" id="QTD52352.1"/>
    </source>
</evidence>
<protein>
    <submittedName>
        <fullName evidence="1">Uncharacterized protein</fullName>
    </submittedName>
</protein>
<proteinExistence type="predicted"/>
<organism evidence="1 2">
    <name type="scientific">Sulfidibacter corallicola</name>
    <dbReference type="NCBI Taxonomy" id="2818388"/>
    <lineage>
        <taxon>Bacteria</taxon>
        <taxon>Pseudomonadati</taxon>
        <taxon>Acidobacteriota</taxon>
        <taxon>Holophagae</taxon>
        <taxon>Acanthopleuribacterales</taxon>
        <taxon>Acanthopleuribacteraceae</taxon>
        <taxon>Sulfidibacter</taxon>
    </lineage>
</organism>
<dbReference type="AlphaFoldDB" id="A0A8A4TTI0"/>
<dbReference type="KEGG" id="scor:J3U87_07755"/>
<dbReference type="RefSeq" id="WP_237382460.1">
    <property type="nucleotide sequence ID" value="NZ_CP071793.1"/>
</dbReference>
<accession>A0A8A4TTI0</accession>
<keyword evidence="2" id="KW-1185">Reference proteome</keyword>
<reference evidence="1" key="1">
    <citation type="submission" date="2021-03" db="EMBL/GenBank/DDBJ databases">
        <title>Acanthopleuribacteraceae sp. M133.</title>
        <authorList>
            <person name="Wang G."/>
        </authorList>
    </citation>
    <scope>NUCLEOTIDE SEQUENCE</scope>
    <source>
        <strain evidence="1">M133</strain>
    </source>
</reference>
<sequence>MNPVRLGLWTLCLFGAGIGFFQAKPAKGPQPASPPCPEFETGVSRGWVKPAFIDEASGIVASRDTPGVFWVHNDSGDISRVFAIDEAGTLLATCELACVDARDWEDISIGPGPEPDRDYLYIGDVGDNKAKRDLIHVYRVPEPRVDPTKSGVSMMLNQVETITLAFPDHPRDVETLMVDPLSGDLYLISKRETPSRIYRVPYPQSTTSTNELQLVGTLPWGWAVGGDISPDGQWILIKGYFNAGLWRKQPGQPLWSAFAQEQCQITLRSEPQGEAIGFRADGCGFYTLSEHINQPLYYYKPLAPCTPAPVPVREVRSEQGR</sequence>
<gene>
    <name evidence="1" type="ORF">J3U87_07755</name>
</gene>
<dbReference type="Proteomes" id="UP000663929">
    <property type="component" value="Chromosome"/>
</dbReference>